<comment type="caution">
    <text evidence="1">The sequence shown here is derived from an EMBL/GenBank/DDBJ whole genome shotgun (WGS) entry which is preliminary data.</text>
</comment>
<evidence type="ECO:0000313" key="2">
    <source>
        <dbReference type="Proteomes" id="UP000275719"/>
    </source>
</evidence>
<gene>
    <name evidence="1" type="ORF">EG240_15640</name>
</gene>
<dbReference type="AlphaFoldDB" id="A0A3P3VZ71"/>
<protein>
    <submittedName>
        <fullName evidence="1">Uncharacterized protein</fullName>
    </submittedName>
</protein>
<proteinExistence type="predicted"/>
<dbReference type="EMBL" id="RQVQ01000066">
    <property type="protein sequence ID" value="RRJ86916.1"/>
    <property type="molecule type" value="Genomic_DNA"/>
</dbReference>
<sequence length="230" mass="27576">MKKIEEIRVNDKYHIGGVLGSIFLNHMGDYSMGNEVNILGIQFHFEDLVDNIIDIGFNHNNTYNLFYMHVNISQKHFESLENKTKIEFICKCIYKALLEWAKKFNLPEEPIHLANKKIIANDFFCESSKKYKSKNKKYTCSIEYRYEFESTTYRLNVLDNNTKEIRKYVICNKKYFKDNELMKTDYMKWLNTPRTLKVTGWINENEFEMNWGEEKFIFNILTTEINILMV</sequence>
<keyword evidence="2" id="KW-1185">Reference proteome</keyword>
<name>A0A3P3VZ71_9FLAO</name>
<dbReference type="RefSeq" id="WP_125020270.1">
    <property type="nucleotide sequence ID" value="NZ_RQVQ01000066.1"/>
</dbReference>
<organism evidence="1 2">
    <name type="scientific">Paenimyroides tangerinum</name>
    <dbReference type="NCBI Taxonomy" id="2488728"/>
    <lineage>
        <taxon>Bacteria</taxon>
        <taxon>Pseudomonadati</taxon>
        <taxon>Bacteroidota</taxon>
        <taxon>Flavobacteriia</taxon>
        <taxon>Flavobacteriales</taxon>
        <taxon>Flavobacteriaceae</taxon>
        <taxon>Paenimyroides</taxon>
    </lineage>
</organism>
<dbReference type="OrthoDB" id="9824001at2"/>
<reference evidence="1 2" key="1">
    <citation type="submission" date="2018-11" db="EMBL/GenBank/DDBJ databases">
        <title>Flavobacterium sp. nov., YIM 102701-2 draft genome.</title>
        <authorList>
            <person name="Li G."/>
            <person name="Jiang Y."/>
        </authorList>
    </citation>
    <scope>NUCLEOTIDE SEQUENCE [LARGE SCALE GENOMIC DNA]</scope>
    <source>
        <strain evidence="1 2">YIM 102701-2</strain>
    </source>
</reference>
<evidence type="ECO:0000313" key="1">
    <source>
        <dbReference type="EMBL" id="RRJ86916.1"/>
    </source>
</evidence>
<dbReference type="Proteomes" id="UP000275719">
    <property type="component" value="Unassembled WGS sequence"/>
</dbReference>
<accession>A0A3P3VZ71</accession>